<evidence type="ECO:0000259" key="3">
    <source>
        <dbReference type="Pfam" id="PF02342"/>
    </source>
</evidence>
<sequence length="319" mass="32695">MTHVMVKGSNTPLDVTGVRAVLRWTPGPGAPDVDASVLLLGPDGRVRSDADFVFYNEPRHPSGLARHLPKKRVPEGLTDTVEVDLTALDATVDRVVIAASCDGGPFRTVRDLSLTLYDTAGPQHAAPVVSFEIVPDTGHEMALICGEVYRKGPGWKFRALAQGYASGLVGLATEYGIAVDDGEPGAAAAQGPATPGRPASVPTTPLNASPTPPTRDPEGASAYGYPLQAPSPAHVPAQPAYGYPQPAGASAPPPASPQVHQQPQQGYPSYGYPQPVAAAAAPPPPAAPPAVPPAASPNGAHGDGGFTLPPQGPQFQPGR</sequence>
<dbReference type="Gene3D" id="2.60.60.30">
    <property type="entry name" value="sav2460 like domains"/>
    <property type="match status" value="1"/>
</dbReference>
<dbReference type="PANTHER" id="PTHR32097">
    <property type="entry name" value="CAMP-BINDING PROTEIN 1-RELATED"/>
    <property type="match status" value="1"/>
</dbReference>
<feature type="compositionally biased region" description="Pro residues" evidence="2">
    <location>
        <begin position="281"/>
        <end position="295"/>
    </location>
</feature>
<organism evidence="4 5">
    <name type="scientific">Actinacidiphila acidipaludis</name>
    <dbReference type="NCBI Taxonomy" id="2873382"/>
    <lineage>
        <taxon>Bacteria</taxon>
        <taxon>Bacillati</taxon>
        <taxon>Actinomycetota</taxon>
        <taxon>Actinomycetes</taxon>
        <taxon>Kitasatosporales</taxon>
        <taxon>Streptomycetaceae</taxon>
        <taxon>Actinacidiphila</taxon>
    </lineage>
</organism>
<evidence type="ECO:0000313" key="4">
    <source>
        <dbReference type="EMBL" id="MBY8877798.1"/>
    </source>
</evidence>
<feature type="compositionally biased region" description="Low complexity" evidence="2">
    <location>
        <begin position="257"/>
        <end position="280"/>
    </location>
</feature>
<feature type="domain" description="TerD" evidence="3">
    <location>
        <begin position="1"/>
        <end position="175"/>
    </location>
</feature>
<dbReference type="PANTHER" id="PTHR32097:SF4">
    <property type="entry name" value="GENERAL STRESS PROTEIN 16U"/>
    <property type="match status" value="1"/>
</dbReference>
<name>A0ABS7Q3Q3_9ACTN</name>
<dbReference type="CDD" id="cd06974">
    <property type="entry name" value="TerD_like"/>
    <property type="match status" value="1"/>
</dbReference>
<evidence type="ECO:0000256" key="1">
    <source>
        <dbReference type="ARBA" id="ARBA00008775"/>
    </source>
</evidence>
<comment type="similarity">
    <text evidence="1">Belongs to the CAPAB/TerDEXZ family.</text>
</comment>
<dbReference type="Proteomes" id="UP000778578">
    <property type="component" value="Unassembled WGS sequence"/>
</dbReference>
<feature type="region of interest" description="Disordered" evidence="2">
    <location>
        <begin position="186"/>
        <end position="319"/>
    </location>
</feature>
<evidence type="ECO:0000256" key="2">
    <source>
        <dbReference type="SAM" id="MobiDB-lite"/>
    </source>
</evidence>
<dbReference type="Pfam" id="PF02342">
    <property type="entry name" value="TerD"/>
    <property type="match status" value="1"/>
</dbReference>
<feature type="compositionally biased region" description="Low complexity" evidence="2">
    <location>
        <begin position="186"/>
        <end position="199"/>
    </location>
</feature>
<evidence type="ECO:0000313" key="5">
    <source>
        <dbReference type="Proteomes" id="UP000778578"/>
    </source>
</evidence>
<proteinExistence type="inferred from homology"/>
<comment type="caution">
    <text evidence="4">The sequence shown here is derived from an EMBL/GenBank/DDBJ whole genome shotgun (WGS) entry which is preliminary data.</text>
</comment>
<feature type="compositionally biased region" description="Low complexity" evidence="2">
    <location>
        <begin position="236"/>
        <end position="250"/>
    </location>
</feature>
<dbReference type="RefSeq" id="WP_222961947.1">
    <property type="nucleotide sequence ID" value="NZ_JAINZZ010000007.1"/>
</dbReference>
<dbReference type="InterPro" id="IPR051324">
    <property type="entry name" value="Stress/Tellurium_Resist"/>
</dbReference>
<dbReference type="InterPro" id="IPR003325">
    <property type="entry name" value="TerD"/>
</dbReference>
<gene>
    <name evidence="4" type="ORF">K7862_09165</name>
</gene>
<dbReference type="EMBL" id="JAINZZ010000007">
    <property type="protein sequence ID" value="MBY8877798.1"/>
    <property type="molecule type" value="Genomic_DNA"/>
</dbReference>
<reference evidence="4 5" key="1">
    <citation type="submission" date="2021-08" db="EMBL/GenBank/DDBJ databases">
        <title>WGS of actinomycetes from Thailand.</title>
        <authorList>
            <person name="Thawai C."/>
        </authorList>
    </citation>
    <scope>NUCLEOTIDE SEQUENCE [LARGE SCALE GENOMIC DNA]</scope>
    <source>
        <strain evidence="4 5">PLK6-54</strain>
    </source>
</reference>
<keyword evidence="5" id="KW-1185">Reference proteome</keyword>
<protein>
    <submittedName>
        <fullName evidence="4">TerD family protein</fullName>
    </submittedName>
</protein>
<accession>A0ABS7Q3Q3</accession>